<evidence type="ECO:0000259" key="12">
    <source>
        <dbReference type="PROSITE" id="PS51194"/>
    </source>
</evidence>
<dbReference type="GO" id="GO:0016787">
    <property type="term" value="F:hydrolase activity"/>
    <property type="evidence" value="ECO:0007669"/>
    <property type="project" value="UniProtKB-KW"/>
</dbReference>
<dbReference type="SMART" id="SM00490">
    <property type="entry name" value="HELICc"/>
    <property type="match status" value="1"/>
</dbReference>
<dbReference type="FunFam" id="3.40.50.300:FF:002676">
    <property type="entry name" value="ATP-dependent DEAH-box RNA helicase, putative"/>
    <property type="match status" value="1"/>
</dbReference>
<dbReference type="Pfam" id="PF00270">
    <property type="entry name" value="DEAD"/>
    <property type="match status" value="1"/>
</dbReference>
<feature type="compositionally biased region" description="Low complexity" evidence="9">
    <location>
        <begin position="665"/>
        <end position="677"/>
    </location>
</feature>
<evidence type="ECO:0000256" key="5">
    <source>
        <dbReference type="ARBA" id="ARBA00022806"/>
    </source>
</evidence>
<dbReference type="InterPro" id="IPR002464">
    <property type="entry name" value="DNA/RNA_helicase_DEAH_CS"/>
</dbReference>
<evidence type="ECO:0000313" key="13">
    <source>
        <dbReference type="EMBL" id="KAK7196268.1"/>
    </source>
</evidence>
<dbReference type="InterPro" id="IPR007502">
    <property type="entry name" value="Helicase-assoc_dom"/>
</dbReference>
<dbReference type="Proteomes" id="UP001430356">
    <property type="component" value="Unassembled WGS sequence"/>
</dbReference>
<feature type="compositionally biased region" description="Basic residues" evidence="9">
    <location>
        <begin position="697"/>
        <end position="706"/>
    </location>
</feature>
<evidence type="ECO:0000256" key="1">
    <source>
        <dbReference type="ARBA" id="ARBA00008792"/>
    </source>
</evidence>
<dbReference type="InterPro" id="IPR014001">
    <property type="entry name" value="Helicase_ATP-bd"/>
</dbReference>
<feature type="compositionally biased region" description="Basic and acidic residues" evidence="9">
    <location>
        <begin position="904"/>
        <end position="915"/>
    </location>
</feature>
<dbReference type="PROSITE" id="PS50137">
    <property type="entry name" value="DS_RBD"/>
    <property type="match status" value="1"/>
</dbReference>
<keyword evidence="6" id="KW-0067">ATP-binding</keyword>
<comment type="similarity">
    <text evidence="1">Belongs to the DEAD box helicase family. DEAH subfamily.</text>
</comment>
<dbReference type="EC" id="3.6.4.13" evidence="2"/>
<feature type="region of interest" description="Disordered" evidence="9">
    <location>
        <begin position="275"/>
        <end position="299"/>
    </location>
</feature>
<dbReference type="GO" id="GO:0003723">
    <property type="term" value="F:RNA binding"/>
    <property type="evidence" value="ECO:0007669"/>
    <property type="project" value="UniProtKB-UniRule"/>
</dbReference>
<dbReference type="PROSITE" id="PS51194">
    <property type="entry name" value="HELICASE_CTER"/>
    <property type="match status" value="1"/>
</dbReference>
<evidence type="ECO:0000259" key="10">
    <source>
        <dbReference type="PROSITE" id="PS50137"/>
    </source>
</evidence>
<dbReference type="PANTHER" id="PTHR18934">
    <property type="entry name" value="ATP-DEPENDENT RNA HELICASE"/>
    <property type="match status" value="1"/>
</dbReference>
<evidence type="ECO:0000259" key="11">
    <source>
        <dbReference type="PROSITE" id="PS51192"/>
    </source>
</evidence>
<dbReference type="Gene3D" id="3.40.50.300">
    <property type="entry name" value="P-loop containing nucleotide triphosphate hydrolases"/>
    <property type="match status" value="2"/>
</dbReference>
<dbReference type="SMART" id="SM00487">
    <property type="entry name" value="DEXDc"/>
    <property type="match status" value="1"/>
</dbReference>
<keyword evidence="8" id="KW-0694">RNA-binding</keyword>
<feature type="compositionally biased region" description="Low complexity" evidence="9">
    <location>
        <begin position="2426"/>
        <end position="2435"/>
    </location>
</feature>
<dbReference type="InterPro" id="IPR027417">
    <property type="entry name" value="P-loop_NTPase"/>
</dbReference>
<feature type="region of interest" description="Disordered" evidence="9">
    <location>
        <begin position="2411"/>
        <end position="2444"/>
    </location>
</feature>
<keyword evidence="4" id="KW-0378">Hydrolase</keyword>
<proteinExistence type="inferred from homology"/>
<evidence type="ECO:0000313" key="14">
    <source>
        <dbReference type="Proteomes" id="UP001430356"/>
    </source>
</evidence>
<accession>A0AAW0EQG3</accession>
<name>A0AAW0EQG3_9TRYP</name>
<dbReference type="Gene3D" id="1.20.120.1080">
    <property type="match status" value="1"/>
</dbReference>
<feature type="region of interest" description="Disordered" evidence="9">
    <location>
        <begin position="885"/>
        <end position="933"/>
    </location>
</feature>
<protein>
    <recommendedName>
        <fullName evidence="2">RNA helicase</fullName>
        <ecNumber evidence="2">3.6.4.13</ecNumber>
    </recommendedName>
</protein>
<dbReference type="CDD" id="cd18791">
    <property type="entry name" value="SF2_C_RHA"/>
    <property type="match status" value="1"/>
</dbReference>
<dbReference type="Pfam" id="PF00271">
    <property type="entry name" value="Helicase_C"/>
    <property type="match status" value="1"/>
</dbReference>
<evidence type="ECO:0000256" key="4">
    <source>
        <dbReference type="ARBA" id="ARBA00022801"/>
    </source>
</evidence>
<organism evidence="13 14">
    <name type="scientific">Novymonas esmeraldas</name>
    <dbReference type="NCBI Taxonomy" id="1808958"/>
    <lineage>
        <taxon>Eukaryota</taxon>
        <taxon>Discoba</taxon>
        <taxon>Euglenozoa</taxon>
        <taxon>Kinetoplastea</taxon>
        <taxon>Metakinetoplastina</taxon>
        <taxon>Trypanosomatida</taxon>
        <taxon>Trypanosomatidae</taxon>
        <taxon>Novymonas</taxon>
    </lineage>
</organism>
<keyword evidence="5" id="KW-0347">Helicase</keyword>
<evidence type="ECO:0000256" key="8">
    <source>
        <dbReference type="PROSITE-ProRule" id="PRU00266"/>
    </source>
</evidence>
<dbReference type="PROSITE" id="PS00690">
    <property type="entry name" value="DEAH_ATP_HELICASE"/>
    <property type="match status" value="1"/>
</dbReference>
<feature type="domain" description="DRBM" evidence="10">
    <location>
        <begin position="1190"/>
        <end position="1252"/>
    </location>
</feature>
<dbReference type="PROSITE" id="PS51192">
    <property type="entry name" value="HELICASE_ATP_BIND_1"/>
    <property type="match status" value="1"/>
</dbReference>
<gene>
    <name evidence="13" type="ORF">NESM_000562500</name>
</gene>
<dbReference type="FunFam" id="3.40.50.300:FF:000500">
    <property type="entry name" value="ATP-dependent RNA helicase DHX29"/>
    <property type="match status" value="1"/>
</dbReference>
<comment type="catalytic activity">
    <reaction evidence="7">
        <text>ATP + H2O = ADP + phosphate + H(+)</text>
        <dbReference type="Rhea" id="RHEA:13065"/>
        <dbReference type="ChEBI" id="CHEBI:15377"/>
        <dbReference type="ChEBI" id="CHEBI:15378"/>
        <dbReference type="ChEBI" id="CHEBI:30616"/>
        <dbReference type="ChEBI" id="CHEBI:43474"/>
        <dbReference type="ChEBI" id="CHEBI:456216"/>
        <dbReference type="EC" id="3.6.4.13"/>
    </reaction>
</comment>
<feature type="domain" description="Helicase ATP-binding" evidence="11">
    <location>
        <begin position="1581"/>
        <end position="1746"/>
    </location>
</feature>
<dbReference type="EMBL" id="JAECZO010000072">
    <property type="protein sequence ID" value="KAK7196268.1"/>
    <property type="molecule type" value="Genomic_DNA"/>
</dbReference>
<keyword evidence="14" id="KW-1185">Reference proteome</keyword>
<dbReference type="PANTHER" id="PTHR18934:SF119">
    <property type="entry name" value="ATP-DEPENDENT RNA HELICASE A"/>
    <property type="match status" value="1"/>
</dbReference>
<dbReference type="Pfam" id="PF26536">
    <property type="entry name" value="DSRM_REH2"/>
    <property type="match status" value="5"/>
</dbReference>
<evidence type="ECO:0000256" key="6">
    <source>
        <dbReference type="ARBA" id="ARBA00022840"/>
    </source>
</evidence>
<comment type="caution">
    <text evidence="13">The sequence shown here is derived from an EMBL/GenBank/DDBJ whole genome shotgun (WGS) entry which is preliminary data.</text>
</comment>
<feature type="region of interest" description="Disordered" evidence="9">
    <location>
        <begin position="665"/>
        <end position="708"/>
    </location>
</feature>
<dbReference type="InterPro" id="IPR048333">
    <property type="entry name" value="HA2_WH"/>
</dbReference>
<dbReference type="InterPro" id="IPR058737">
    <property type="entry name" value="DSRM_REH2"/>
</dbReference>
<sequence length="2444" mass="265016">MRSFSRVGVVLAPTTGVLSNHATAGWIGPGNVAPKEQPRRHVSAVSSLAAHRRVGRTRVLGSSCSAADRSGGPLLTAVRRFQRSAGAHEVIEPEQIDVVDVEESWTSCPDGNATREGADATAAPSPAASLGAWAAAQSPMLPSVFADVDAVDQFTRPRMLAFARRHRGRTEAPSSHDGGGVSNTAAGFATETLRDGELYHARLPLPVTGGARGLVDAVNASSGAASRSTDVLWAHGVSNTAKEAELLAAMHAELMADLLGYHVFTLPSKQHKHAEAARAAGRYASSPEDRTSGPSAAERLEQWPLPLRRVLTDEETEGGKWQLVNTAPTWQHYVFPSHTMLSPCMLDAGSRPRIEALFARAPPGSPSFARQLTTERVRTLTASSAAEGGEAATVAQLVLPAEVTGLADADVALVAFGKAADRTTAVLLACMHAELLLDAVHVTLFDDDATQKAHAMAAWSYGRPAPLPGAQPKNPSHVHLPDPLKELRVSPAAAVGRGRTSSRSAEEDWFHRHGVVTEQSGSFVETPIGESTAVEDVVAFLRAHDAVRADAPFLQVRIRSHIKSTVLLPLPDHYGIRGGVGIASNAQDADTLAAMHALDVLCMLGVPVKKSAAADAAWRRSRREQVPHVPDEVEDHACPSPPARRCTVKSLTLQVVVNAATESAETAAAAPPSSSAALEPGTGAPLEATDSAATVPPRRRPVKRAVHASNATAPVHDAAAAASERAAAELRLAQARASVEREFWSLEADSPDGYIMLAPGVPEGSAVAAYAISTLRQLDKAAKTRVAEYLASVGRRFDDVLVHRQAIDPDETAGRVRHRCVLKVPLPAVCGEPRLALGEADTVADAEHCACMHAELILDALGVCLYADPVKQKRHADACAQWGRWAPSRPGEEQPSSTPSPPPLRREHVGSLHWERQKRRTPKGISDADGTPTVVQSRIDVSATEDTALLPATSDAASEYEFVTEAGIDAVSKNRVQYYLRQENLPAPSTTYTTTIFRTVLLHCAEWTLPVAARLLGDAKEAQKRPEYVVKGVASTRRDAELLSWMHAERVLDHLGIPLFPNLPLLQAHHASRVAALGRCAPATVADPPVPLPSPSEIRQKPLRLRLHSEKVDIVLPPPPPEAENISAGDWDAYVEACAVYVAAKRMAVHNGFYSEMRAPRTGDAVIDAALAEAERKPLDVIARAQLAAYRMLSSPVCPQYKTVVAGSPENRVALCTIAVPGFEYLTGRGVGPTRVVAQRRAAMHAMAILRRVDETYEDTIEMVLSAMAKLRQSLEDEQRRRGAGFDPEAEENDIDSVSAFPILINDTTSRIWKQQELHRHRIRDLFIEETAWFARQQQFSSDGMKRAVLLFTICLDLAPPQVQQRVRLLPREEAPTSVTTPAVSEAAELRVLTTEANRPDATRVKGGATFYARVSIIDENGNTVSCTAGGGGSADNISGAYELLFSKLLVQSQVMKAISEFLKTKAHLVPEMIPVLTIPSEVRERIQACLQKQRDLSKPVAKSTDALTRLTAGWTTPRENSSTSLFRRLRESSSSLSDEAEASARLLEKLQRRLTNPVYLETFAARRAQLSIAAHKQEILDTIRDNAITILCGTTGCGKTTQVPQYILDDETLNGRGGRCTILVTQPRRLSAVSIAQRIAAERLESIRDSAGYIIRFDSQFGDHITLTTTGVLLRTLQMDPLLSDVSHLIIDEIHERDINSDFTLMLVRGLVQKRPDIRIVLMSATLNINEFQKYFGGVPVIQVEGHVFPVKEYFLEDLVPFAREHHSMTPLLTEAAAVFDASRQNSGAADSTGTTAAMGSSPAATTPYGELEANTPIDYATLSFAVEQALRMIDLKDSSILVFLPGWQEIRSAESVLERNTNYHILRLHSNVSPELQMKCFMPAPPGKVKIVLSTNISESGITIDDVGVVIDTGRMKQMTYSTRTRVAVARTDSRGYDTVRVSDTASATHSASVSDDAQATYSHLMAVFASRSNCVQRRGRAGRTRPGLCIRLFSREHFNSLPEFETPQLLRTPLDTICLSILSIGVGQPREFLQGALEPPLPSEVEAAMHRLSELGAVDSGGQLTMLGRRLAQLPIEPQIGKLILLGAAFRCLDTALTIAASDSTGVFSRSLTDRPTVRVHREAAACNTLSDTLVDVNGYNYWAALTQSGVSRQAVLGALAERGLSAASLTQTALLKRLFHHTLVRCGFISDGVPDGPARRDTSLIFTDTSEYSRNALDVGLVKSVYAACTLPNVAMVAGPRLVRTGFDNYISIFTDSTLRNHRFSISESPYLVFKSLMRVAGRQGLLANHLTAVSIWTVLLMGPRSISLEYDEDLRLAILGQWIVFRCNYGVVELVRSLKKLLNDRLTRKFEDPLNAENNAQLDEVCEIVKMLTSMKLHPNKLLADSVEWGEKGSIVNPACDAKLNASEADTDDVRDKVDDNNNNNSKPRPYQVHVGETG</sequence>
<feature type="region of interest" description="Disordered" evidence="9">
    <location>
        <begin position="166"/>
        <end position="185"/>
    </location>
</feature>
<keyword evidence="3" id="KW-0547">Nucleotide-binding</keyword>
<dbReference type="SUPFAM" id="SSF54768">
    <property type="entry name" value="dsRNA-binding domain-like"/>
    <property type="match status" value="1"/>
</dbReference>
<dbReference type="InterPro" id="IPR001650">
    <property type="entry name" value="Helicase_C-like"/>
</dbReference>
<dbReference type="GO" id="GO:0005524">
    <property type="term" value="F:ATP binding"/>
    <property type="evidence" value="ECO:0007669"/>
    <property type="project" value="UniProtKB-KW"/>
</dbReference>
<dbReference type="SMART" id="SM00847">
    <property type="entry name" value="HA2"/>
    <property type="match status" value="1"/>
</dbReference>
<evidence type="ECO:0000256" key="3">
    <source>
        <dbReference type="ARBA" id="ARBA00022741"/>
    </source>
</evidence>
<dbReference type="InterPro" id="IPR011545">
    <property type="entry name" value="DEAD/DEAH_box_helicase_dom"/>
</dbReference>
<dbReference type="Pfam" id="PF04408">
    <property type="entry name" value="WHD_HA2"/>
    <property type="match status" value="1"/>
</dbReference>
<evidence type="ECO:0000256" key="7">
    <source>
        <dbReference type="ARBA" id="ARBA00047984"/>
    </source>
</evidence>
<evidence type="ECO:0000256" key="2">
    <source>
        <dbReference type="ARBA" id="ARBA00012552"/>
    </source>
</evidence>
<evidence type="ECO:0000256" key="9">
    <source>
        <dbReference type="SAM" id="MobiDB-lite"/>
    </source>
</evidence>
<dbReference type="GO" id="GO:0003724">
    <property type="term" value="F:RNA helicase activity"/>
    <property type="evidence" value="ECO:0007669"/>
    <property type="project" value="UniProtKB-EC"/>
</dbReference>
<feature type="domain" description="Helicase C-terminal" evidence="12">
    <location>
        <begin position="1827"/>
        <end position="2028"/>
    </location>
</feature>
<dbReference type="CDD" id="cd17917">
    <property type="entry name" value="DEXHc_RHA-like"/>
    <property type="match status" value="1"/>
</dbReference>
<dbReference type="InterPro" id="IPR014720">
    <property type="entry name" value="dsRBD_dom"/>
</dbReference>
<dbReference type="SUPFAM" id="SSF52540">
    <property type="entry name" value="P-loop containing nucleoside triphosphate hydrolases"/>
    <property type="match status" value="1"/>
</dbReference>
<reference evidence="13 14" key="1">
    <citation type="journal article" date="2021" name="MBio">
        <title>A New Model Trypanosomatid, Novymonas esmeraldas: Genomic Perception of Its 'Candidatus Pandoraea novymonadis' Endosymbiont.</title>
        <authorList>
            <person name="Zakharova A."/>
            <person name="Saura A."/>
            <person name="Butenko A."/>
            <person name="Podesvova L."/>
            <person name="Warmusova S."/>
            <person name="Kostygov A.Y."/>
            <person name="Nenarokova A."/>
            <person name="Lukes J."/>
            <person name="Opperdoes F.R."/>
            <person name="Yurchenko V."/>
        </authorList>
    </citation>
    <scope>NUCLEOTIDE SEQUENCE [LARGE SCALE GENOMIC DNA]</scope>
    <source>
        <strain evidence="13 14">E262AT.01</strain>
    </source>
</reference>